<feature type="compositionally biased region" description="Acidic residues" evidence="1">
    <location>
        <begin position="28"/>
        <end position="41"/>
    </location>
</feature>
<reference evidence="2 3" key="1">
    <citation type="submission" date="2018-08" db="EMBL/GenBank/DDBJ databases">
        <authorList>
            <person name="Laetsch R D."/>
            <person name="Stevens L."/>
            <person name="Kumar S."/>
            <person name="Blaxter L. M."/>
        </authorList>
    </citation>
    <scope>NUCLEOTIDE SEQUENCE [LARGE SCALE GENOMIC DNA]</scope>
</reference>
<sequence>NNDNSGDDYNDHNDEGKNNNDGDNYDINSDDIVVDIGDTDT</sequence>
<organism evidence="2 3">
    <name type="scientific">Onchocerca ochengi</name>
    <name type="common">Filarial nematode worm</name>
    <dbReference type="NCBI Taxonomy" id="42157"/>
    <lineage>
        <taxon>Eukaryota</taxon>
        <taxon>Metazoa</taxon>
        <taxon>Ecdysozoa</taxon>
        <taxon>Nematoda</taxon>
        <taxon>Chromadorea</taxon>
        <taxon>Rhabditida</taxon>
        <taxon>Spirurina</taxon>
        <taxon>Spiruromorpha</taxon>
        <taxon>Filarioidea</taxon>
        <taxon>Onchocercidae</taxon>
        <taxon>Onchocerca</taxon>
    </lineage>
</organism>
<accession>A0A3P7JZR1</accession>
<feature type="region of interest" description="Disordered" evidence="1">
    <location>
        <begin position="1"/>
        <end position="41"/>
    </location>
</feature>
<evidence type="ECO:0000313" key="2">
    <source>
        <dbReference type="EMBL" id="VDM94249.1"/>
    </source>
</evidence>
<keyword evidence="3" id="KW-1185">Reference proteome</keyword>
<evidence type="ECO:0000313" key="3">
    <source>
        <dbReference type="Proteomes" id="UP000271087"/>
    </source>
</evidence>
<feature type="non-terminal residue" evidence="2">
    <location>
        <position position="1"/>
    </location>
</feature>
<evidence type="ECO:0000256" key="1">
    <source>
        <dbReference type="SAM" id="MobiDB-lite"/>
    </source>
</evidence>
<gene>
    <name evidence="2" type="ORF">NOO_LOCUS10522</name>
</gene>
<feature type="compositionally biased region" description="Basic and acidic residues" evidence="1">
    <location>
        <begin position="9"/>
        <end position="20"/>
    </location>
</feature>
<protein>
    <submittedName>
        <fullName evidence="2">Uncharacterized protein</fullName>
    </submittedName>
</protein>
<name>A0A3P7JZR1_ONCOC</name>
<dbReference type="AlphaFoldDB" id="A0A3P7JZR1"/>
<dbReference type="Proteomes" id="UP000271087">
    <property type="component" value="Unassembled WGS sequence"/>
</dbReference>
<dbReference type="EMBL" id="UYRW01006126">
    <property type="protein sequence ID" value="VDM94249.1"/>
    <property type="molecule type" value="Genomic_DNA"/>
</dbReference>
<proteinExistence type="predicted"/>